<dbReference type="OrthoDB" id="9809379at2"/>
<dbReference type="AlphaFoldDB" id="A0A2M9A593"/>
<dbReference type="Proteomes" id="UP000231134">
    <property type="component" value="Unassembled WGS sequence"/>
</dbReference>
<dbReference type="InterPro" id="IPR027417">
    <property type="entry name" value="P-loop_NTPase"/>
</dbReference>
<dbReference type="Gene3D" id="3.40.50.300">
    <property type="entry name" value="P-loop containing nucleotide triphosphate hydrolases"/>
    <property type="match status" value="2"/>
</dbReference>
<evidence type="ECO:0000259" key="4">
    <source>
        <dbReference type="SMART" id="SM00382"/>
    </source>
</evidence>
<dbReference type="SMART" id="SM00382">
    <property type="entry name" value="AAA"/>
    <property type="match status" value="2"/>
</dbReference>
<evidence type="ECO:0000313" key="5">
    <source>
        <dbReference type="EMBL" id="PJJ40818.1"/>
    </source>
</evidence>
<comment type="caution">
    <text evidence="5">The sequence shown here is derived from an EMBL/GenBank/DDBJ whole genome shotgun (WGS) entry which is preliminary data.</text>
</comment>
<dbReference type="GO" id="GO:0016887">
    <property type="term" value="F:ATP hydrolysis activity"/>
    <property type="evidence" value="ECO:0007669"/>
    <property type="project" value="InterPro"/>
</dbReference>
<dbReference type="InterPro" id="IPR050221">
    <property type="entry name" value="26S_Proteasome_ATPase"/>
</dbReference>
<evidence type="ECO:0000256" key="2">
    <source>
        <dbReference type="ARBA" id="ARBA00022741"/>
    </source>
</evidence>
<accession>A0A2M9A593</accession>
<evidence type="ECO:0000256" key="1">
    <source>
        <dbReference type="ARBA" id="ARBA00006914"/>
    </source>
</evidence>
<keyword evidence="6" id="KW-1185">Reference proteome</keyword>
<dbReference type="SUPFAM" id="SSF52540">
    <property type="entry name" value="P-loop containing nucleoside triphosphate hydrolases"/>
    <property type="match status" value="2"/>
</dbReference>
<dbReference type="CDD" id="cd00009">
    <property type="entry name" value="AAA"/>
    <property type="match status" value="1"/>
</dbReference>
<dbReference type="InterPro" id="IPR003959">
    <property type="entry name" value="ATPase_AAA_core"/>
</dbReference>
<keyword evidence="3" id="KW-0067">ATP-binding</keyword>
<name>A0A2M9A593_9BACT</name>
<evidence type="ECO:0000313" key="6">
    <source>
        <dbReference type="Proteomes" id="UP000231134"/>
    </source>
</evidence>
<evidence type="ECO:0000256" key="3">
    <source>
        <dbReference type="ARBA" id="ARBA00022840"/>
    </source>
</evidence>
<protein>
    <submittedName>
        <fullName evidence="5">SpoVK/Ycf46/Vps4 family AAA+-type ATPase</fullName>
    </submittedName>
</protein>
<proteinExistence type="inferred from homology"/>
<dbReference type="Pfam" id="PF00004">
    <property type="entry name" value="AAA"/>
    <property type="match status" value="2"/>
</dbReference>
<gene>
    <name evidence="5" type="ORF">BGX16_0765</name>
</gene>
<feature type="domain" description="AAA+ ATPase" evidence="4">
    <location>
        <begin position="319"/>
        <end position="445"/>
    </location>
</feature>
<dbReference type="EMBL" id="PGEX01000001">
    <property type="protein sequence ID" value="PJJ40818.1"/>
    <property type="molecule type" value="Genomic_DNA"/>
</dbReference>
<feature type="domain" description="AAA+ ATPase" evidence="4">
    <location>
        <begin position="572"/>
        <end position="701"/>
    </location>
</feature>
<dbReference type="RefSeq" id="WP_100424864.1">
    <property type="nucleotide sequence ID" value="NZ_PGEX01000001.1"/>
</dbReference>
<dbReference type="GO" id="GO:0005524">
    <property type="term" value="F:ATP binding"/>
    <property type="evidence" value="ECO:0007669"/>
    <property type="project" value="UniProtKB-KW"/>
</dbReference>
<dbReference type="InterPro" id="IPR003593">
    <property type="entry name" value="AAA+_ATPase"/>
</dbReference>
<keyword evidence="2" id="KW-0547">Nucleotide-binding</keyword>
<organism evidence="5 6">
    <name type="scientific">Hallerella succinigenes</name>
    <dbReference type="NCBI Taxonomy" id="1896222"/>
    <lineage>
        <taxon>Bacteria</taxon>
        <taxon>Pseudomonadati</taxon>
        <taxon>Fibrobacterota</taxon>
        <taxon>Fibrobacteria</taxon>
        <taxon>Fibrobacterales</taxon>
        <taxon>Fibrobacteraceae</taxon>
        <taxon>Hallerella</taxon>
    </lineage>
</organism>
<comment type="similarity">
    <text evidence="1">Belongs to the AAA ATPase family.</text>
</comment>
<sequence length="774" mass="88379">MKNGYFNDVFKSLQKNTEKKSLGINFVTLKGYEYWIRMLRISKNYPDADDSIGIFPKENASRILKGITTHFELLNKAEDRKPKVKGKVSRSRTSEIDACFYGNDDVDKSESYRNRKRAISKIRDTIKNSGSSGDIKYVTHSTLVGEDIFNGPAKKIFYEGITKELMDILKHQKNICDPYLKRLDIVQKAFNLDSVEMEILIFSWIFFKKDICEPLRDMIGSRRFGDCVFVDVFASIYPELDIEKACYNKSSLKRMGLVDNDLEISKRIGLFLDGVSGNDLDSLYFKIYDGNNVPYKKLCNNNPKVEVAFDLLKHVKLNQGINIFFYGVEGTGKTELAKAIAKELRRPLVLTNISIDGVHRESKEDSTIQERLGSIMFAATKYQNKRVILLVDEADVILNCCEKGALNFFLEQIKVPVIWISNDIRFIENSTLRRFDYSIAFERLDSEKRLQIWQSVISEQGTGKMLDPLTVQQFADTFPITAGGVTQAIAGAKLLQETGSKIPPEQAVRIIADAQTNLLSLNCEYAKRNKESHAPKYILDALNVEGDMNRIMKVMQSFNAKWETMQEMDCPESLNILFYGVPGTGKTELAKHIARTLNRKLIVKKASDLLDCYVGETEKKIRKMFREAEEKKAILFLDEADSMLSERAGSEHSWEVSQVNELLTQMENFKGIFIAATNFNDNLDAASRRRFALKLKFNYLKPDGIEKVWQAFFPKVECSAAARDLKALAPGDFKAVYDTFKYYEESEVTTDSILEALRHEIECKNTREGRRMGL</sequence>
<dbReference type="PANTHER" id="PTHR23073">
    <property type="entry name" value="26S PROTEASOME REGULATORY SUBUNIT"/>
    <property type="match status" value="1"/>
</dbReference>
<dbReference type="CDD" id="cd19481">
    <property type="entry name" value="RecA-like_protease"/>
    <property type="match status" value="1"/>
</dbReference>
<reference evidence="5 6" key="1">
    <citation type="submission" date="2017-11" db="EMBL/GenBank/DDBJ databases">
        <title>Animal gut microbial communities from fecal samples from Wisconsin, USA.</title>
        <authorList>
            <person name="Neumann A."/>
        </authorList>
    </citation>
    <scope>NUCLEOTIDE SEQUENCE [LARGE SCALE GENOMIC DNA]</scope>
    <source>
        <strain evidence="5 6">UWS3</strain>
    </source>
</reference>